<dbReference type="PROSITE" id="PS00759">
    <property type="entry name" value="ARGE_DAPE_CPG2_2"/>
    <property type="match status" value="1"/>
</dbReference>
<evidence type="ECO:0000256" key="1">
    <source>
        <dbReference type="ARBA" id="ARBA00001947"/>
    </source>
</evidence>
<dbReference type="CDD" id="cd03894">
    <property type="entry name" value="M20_ArgE"/>
    <property type="match status" value="1"/>
</dbReference>
<proteinExistence type="inferred from homology"/>
<evidence type="ECO:0000313" key="11">
    <source>
        <dbReference type="EMBL" id="SNS47186.1"/>
    </source>
</evidence>
<dbReference type="Pfam" id="PF07687">
    <property type="entry name" value="M20_dimer"/>
    <property type="match status" value="1"/>
</dbReference>
<dbReference type="InterPro" id="IPR001261">
    <property type="entry name" value="ArgE/DapE_CS"/>
</dbReference>
<dbReference type="InterPro" id="IPR010169">
    <property type="entry name" value="AcOrn-deacetyl"/>
</dbReference>
<keyword evidence="5" id="KW-0028">Amino-acid biosynthesis</keyword>
<keyword evidence="3" id="KW-0963">Cytoplasm</keyword>
<comment type="similarity">
    <text evidence="2">Belongs to the peptidase M20A family. ArgE subfamily.</text>
</comment>
<dbReference type="GO" id="GO:0006526">
    <property type="term" value="P:L-arginine biosynthetic process"/>
    <property type="evidence" value="ECO:0007669"/>
    <property type="project" value="UniProtKB-KW"/>
</dbReference>
<dbReference type="NCBIfam" id="NF005710">
    <property type="entry name" value="PRK07522.1"/>
    <property type="match status" value="1"/>
</dbReference>
<dbReference type="OrthoDB" id="9809784at2"/>
<keyword evidence="8" id="KW-0862">Zinc</keyword>
<gene>
    <name evidence="11" type="ORF">SAMN04488078_101646</name>
</gene>
<evidence type="ECO:0000256" key="4">
    <source>
        <dbReference type="ARBA" id="ARBA00022571"/>
    </source>
</evidence>
<dbReference type="RefSeq" id="WP_089277818.1">
    <property type="nucleotide sequence ID" value="NZ_FZON01000016.1"/>
</dbReference>
<keyword evidence="4" id="KW-0055">Arginine biosynthesis</keyword>
<dbReference type="GO" id="GO:0008777">
    <property type="term" value="F:acetylornithine deacetylase activity"/>
    <property type="evidence" value="ECO:0007669"/>
    <property type="project" value="TreeGrafter"/>
</dbReference>
<feature type="domain" description="Peptidase M20 dimerisation" evidence="10">
    <location>
        <begin position="169"/>
        <end position="276"/>
    </location>
</feature>
<dbReference type="PANTHER" id="PTHR43808">
    <property type="entry name" value="ACETYLORNITHINE DEACETYLASE"/>
    <property type="match status" value="1"/>
</dbReference>
<dbReference type="Pfam" id="PF01546">
    <property type="entry name" value="Peptidase_M20"/>
    <property type="match status" value="1"/>
</dbReference>
<dbReference type="PANTHER" id="PTHR43808:SF31">
    <property type="entry name" value="N-ACETYL-L-CITRULLINE DEACETYLASE"/>
    <property type="match status" value="1"/>
</dbReference>
<name>A0A239ER85_9RHOB</name>
<evidence type="ECO:0000313" key="12">
    <source>
        <dbReference type="Proteomes" id="UP000198440"/>
    </source>
</evidence>
<keyword evidence="7" id="KW-0378">Hydrolase</keyword>
<accession>A0A239ER85</accession>
<dbReference type="InterPro" id="IPR011650">
    <property type="entry name" value="Peptidase_M20_dimer"/>
</dbReference>
<dbReference type="InterPro" id="IPR036264">
    <property type="entry name" value="Bact_exopeptidase_dim_dom"/>
</dbReference>
<evidence type="ECO:0000259" key="10">
    <source>
        <dbReference type="Pfam" id="PF07687"/>
    </source>
</evidence>
<evidence type="ECO:0000256" key="2">
    <source>
        <dbReference type="ARBA" id="ARBA00005691"/>
    </source>
</evidence>
<keyword evidence="6" id="KW-0479">Metal-binding</keyword>
<dbReference type="SUPFAM" id="SSF55031">
    <property type="entry name" value="Bacterial exopeptidase dimerisation domain"/>
    <property type="match status" value="1"/>
</dbReference>
<sequence>MTTSLEILDKLIGFDTVSARSNLPLIAYVEDFLTSRGFAVTRFTDPQQDKAGLFASIGPKGAGVLLSAHTDVVPVEGQTWTRDPFRLTVEGDRLYGRGTTDMKGFLAAMLTCADKAAKRPLREPLKLAISYDEEIGCVGIARMIDALEPAIGLPRACIVGEPTSMQVAVGHKGKRAIRATCHGEAGHSALAPRFTNALHLAADLVCGLRALQDDLATNGARDDSYAIPYSTVHVGKLSGGTALNIVPDRADVLFEFRHLAADAPDTLMARIQTLADGIAQTHGATLSLEQVTAYPGLDTPPDAEVTRLVQRLARCQTLTKVAFGTEAGFFDALGIPTVVCGPGDMEAQGHKPDEYLQKSQLDACDSMLDQVLDELC</sequence>
<evidence type="ECO:0000256" key="9">
    <source>
        <dbReference type="ARBA" id="ARBA00023285"/>
    </source>
</evidence>
<dbReference type="Proteomes" id="UP000198440">
    <property type="component" value="Unassembled WGS sequence"/>
</dbReference>
<dbReference type="Gene3D" id="3.40.630.10">
    <property type="entry name" value="Zn peptidases"/>
    <property type="match status" value="1"/>
</dbReference>
<dbReference type="PROSITE" id="PS00758">
    <property type="entry name" value="ARGE_DAPE_CPG2_1"/>
    <property type="match status" value="1"/>
</dbReference>
<evidence type="ECO:0000256" key="7">
    <source>
        <dbReference type="ARBA" id="ARBA00022801"/>
    </source>
</evidence>
<reference evidence="11 12" key="1">
    <citation type="submission" date="2017-06" db="EMBL/GenBank/DDBJ databases">
        <authorList>
            <person name="Kim H.J."/>
            <person name="Triplett B.A."/>
        </authorList>
    </citation>
    <scope>NUCLEOTIDE SEQUENCE [LARGE SCALE GENOMIC DNA]</scope>
    <source>
        <strain evidence="11 12">DSM 11445</strain>
    </source>
</reference>
<dbReference type="EMBL" id="FZON01000016">
    <property type="protein sequence ID" value="SNS47186.1"/>
    <property type="molecule type" value="Genomic_DNA"/>
</dbReference>
<evidence type="ECO:0000256" key="8">
    <source>
        <dbReference type="ARBA" id="ARBA00022833"/>
    </source>
</evidence>
<comment type="cofactor">
    <cofactor evidence="1">
        <name>Zn(2+)</name>
        <dbReference type="ChEBI" id="CHEBI:29105"/>
    </cofactor>
</comment>
<dbReference type="SUPFAM" id="SSF53187">
    <property type="entry name" value="Zn-dependent exopeptidases"/>
    <property type="match status" value="1"/>
</dbReference>
<dbReference type="InterPro" id="IPR050072">
    <property type="entry name" value="Peptidase_M20A"/>
</dbReference>
<dbReference type="Gene3D" id="3.30.70.360">
    <property type="match status" value="1"/>
</dbReference>
<dbReference type="NCBIfam" id="TIGR01892">
    <property type="entry name" value="AcOrn-deacetyl"/>
    <property type="match status" value="1"/>
</dbReference>
<evidence type="ECO:0000256" key="3">
    <source>
        <dbReference type="ARBA" id="ARBA00022490"/>
    </source>
</evidence>
<evidence type="ECO:0000256" key="5">
    <source>
        <dbReference type="ARBA" id="ARBA00022605"/>
    </source>
</evidence>
<dbReference type="InterPro" id="IPR002933">
    <property type="entry name" value="Peptidase_M20"/>
</dbReference>
<dbReference type="GO" id="GO:0046872">
    <property type="term" value="F:metal ion binding"/>
    <property type="evidence" value="ECO:0007669"/>
    <property type="project" value="UniProtKB-KW"/>
</dbReference>
<protein>
    <submittedName>
        <fullName evidence="11">Acetylornithine deacetylase</fullName>
    </submittedName>
</protein>
<organism evidence="11 12">
    <name type="scientific">Antarctobacter heliothermus</name>
    <dbReference type="NCBI Taxonomy" id="74033"/>
    <lineage>
        <taxon>Bacteria</taxon>
        <taxon>Pseudomonadati</taxon>
        <taxon>Pseudomonadota</taxon>
        <taxon>Alphaproteobacteria</taxon>
        <taxon>Rhodobacterales</taxon>
        <taxon>Roseobacteraceae</taxon>
        <taxon>Antarctobacter</taxon>
    </lineage>
</organism>
<evidence type="ECO:0000256" key="6">
    <source>
        <dbReference type="ARBA" id="ARBA00022723"/>
    </source>
</evidence>
<keyword evidence="9" id="KW-0170">Cobalt</keyword>
<dbReference type="AlphaFoldDB" id="A0A239ER85"/>